<reference evidence="6" key="1">
    <citation type="submission" date="2023-01" db="EMBL/GenBank/DDBJ databases">
        <title>Genome assembly of the deep-sea coral Lophelia pertusa.</title>
        <authorList>
            <person name="Herrera S."/>
            <person name="Cordes E."/>
        </authorList>
    </citation>
    <scope>NUCLEOTIDE SEQUENCE</scope>
    <source>
        <strain evidence="6">USNM1676648</strain>
        <tissue evidence="6">Polyp</tissue>
    </source>
</reference>
<evidence type="ECO:0000313" key="7">
    <source>
        <dbReference type="Proteomes" id="UP001163046"/>
    </source>
</evidence>
<feature type="region of interest" description="Disordered" evidence="4">
    <location>
        <begin position="161"/>
        <end position="204"/>
    </location>
</feature>
<keyword evidence="3" id="KW-0539">Nucleus</keyword>
<keyword evidence="7" id="KW-1185">Reference proteome</keyword>
<proteinExistence type="inferred from homology"/>
<evidence type="ECO:0000313" key="6">
    <source>
        <dbReference type="EMBL" id="KAJ7337734.1"/>
    </source>
</evidence>
<accession>A0A9W9YGB8</accession>
<dbReference type="InterPro" id="IPR007042">
    <property type="entry name" value="SERRATE/Ars2_C"/>
</dbReference>
<sequence length="204" mass="23277">MFYFQSYSTIVDALVCSGYLVYCFLTVFTETDKFVEANAQELAKDKWLCPLSGKKFRGPDFVRKHIFNKHVDKVEAVRMEAEFFNSYLSDPRRPQVCEGPTPQRPPGNHMGQMYGHQPAQAMMGWGPRPQMMMYGPRGPYTPPAYGGGYGHEMYGRGHTFPPKPRRFGYGGGRNKPSDRGGFHRDPRQIVQYKDLDAPDDTDAF</sequence>
<dbReference type="GO" id="GO:0016604">
    <property type="term" value="C:nuclear body"/>
    <property type="evidence" value="ECO:0007669"/>
    <property type="project" value="TreeGrafter"/>
</dbReference>
<dbReference type="Proteomes" id="UP001163046">
    <property type="component" value="Unassembled WGS sequence"/>
</dbReference>
<name>A0A9W9YGB8_9CNID</name>
<dbReference type="PANTHER" id="PTHR13165:SF0">
    <property type="entry name" value="SERRATE RNA EFFECTOR MOLECULE HOMOLOG"/>
    <property type="match status" value="1"/>
</dbReference>
<dbReference type="OrthoDB" id="342064at2759"/>
<comment type="subcellular location">
    <subcellularLocation>
        <location evidence="1">Nucleus</location>
    </subcellularLocation>
</comment>
<evidence type="ECO:0000256" key="1">
    <source>
        <dbReference type="ARBA" id="ARBA00004123"/>
    </source>
</evidence>
<dbReference type="InterPro" id="IPR039727">
    <property type="entry name" value="SE/Ars2"/>
</dbReference>
<evidence type="ECO:0000259" key="5">
    <source>
        <dbReference type="Pfam" id="PF04959"/>
    </source>
</evidence>
<gene>
    <name evidence="6" type="ORF">OS493_007887</name>
</gene>
<protein>
    <recommendedName>
        <fullName evidence="5">SERRATE/Ars2 C-terminal domain-containing protein</fullName>
    </recommendedName>
</protein>
<evidence type="ECO:0000256" key="2">
    <source>
        <dbReference type="ARBA" id="ARBA00005407"/>
    </source>
</evidence>
<evidence type="ECO:0000256" key="3">
    <source>
        <dbReference type="ARBA" id="ARBA00023242"/>
    </source>
</evidence>
<feature type="domain" description="SERRATE/Ars2 C-terminal" evidence="5">
    <location>
        <begin position="29"/>
        <end position="165"/>
    </location>
</feature>
<comment type="similarity">
    <text evidence="2">Belongs to the ARS2 family.</text>
</comment>
<dbReference type="EMBL" id="MU827780">
    <property type="protein sequence ID" value="KAJ7337734.1"/>
    <property type="molecule type" value="Genomic_DNA"/>
</dbReference>
<dbReference type="GO" id="GO:0031053">
    <property type="term" value="P:primary miRNA processing"/>
    <property type="evidence" value="ECO:0007669"/>
    <property type="project" value="TreeGrafter"/>
</dbReference>
<dbReference type="PANTHER" id="PTHR13165">
    <property type="entry name" value="ARSENITE-RESISTANCE PROTEIN 2"/>
    <property type="match status" value="1"/>
</dbReference>
<organism evidence="6 7">
    <name type="scientific">Desmophyllum pertusum</name>
    <dbReference type="NCBI Taxonomy" id="174260"/>
    <lineage>
        <taxon>Eukaryota</taxon>
        <taxon>Metazoa</taxon>
        <taxon>Cnidaria</taxon>
        <taxon>Anthozoa</taxon>
        <taxon>Hexacorallia</taxon>
        <taxon>Scleractinia</taxon>
        <taxon>Caryophylliina</taxon>
        <taxon>Caryophylliidae</taxon>
        <taxon>Desmophyllum</taxon>
    </lineage>
</organism>
<feature type="compositionally biased region" description="Basic and acidic residues" evidence="4">
    <location>
        <begin position="175"/>
        <end position="187"/>
    </location>
</feature>
<dbReference type="Pfam" id="PF04959">
    <property type="entry name" value="ARS2"/>
    <property type="match status" value="1"/>
</dbReference>
<dbReference type="AlphaFoldDB" id="A0A9W9YGB8"/>
<comment type="caution">
    <text evidence="6">The sequence shown here is derived from an EMBL/GenBank/DDBJ whole genome shotgun (WGS) entry which is preliminary data.</text>
</comment>
<evidence type="ECO:0000256" key="4">
    <source>
        <dbReference type="SAM" id="MobiDB-lite"/>
    </source>
</evidence>